<dbReference type="Gene3D" id="3.40.50.10320">
    <property type="entry name" value="LmbE-like"/>
    <property type="match status" value="1"/>
</dbReference>
<comment type="caution">
    <text evidence="1">The sequence shown here is derived from an EMBL/GenBank/DDBJ whole genome shotgun (WGS) entry which is preliminary data.</text>
</comment>
<protein>
    <submittedName>
        <fullName evidence="1">PIG-L family deacetylase</fullName>
    </submittedName>
</protein>
<evidence type="ECO:0000313" key="1">
    <source>
        <dbReference type="EMBL" id="TMQ67842.1"/>
    </source>
</evidence>
<evidence type="ECO:0000313" key="2">
    <source>
        <dbReference type="Proteomes" id="UP000319771"/>
    </source>
</evidence>
<dbReference type="SUPFAM" id="SSF102588">
    <property type="entry name" value="LmbE-like"/>
    <property type="match status" value="1"/>
</dbReference>
<dbReference type="EMBL" id="VBPB01000409">
    <property type="protein sequence ID" value="TMQ67842.1"/>
    <property type="molecule type" value="Genomic_DNA"/>
</dbReference>
<sequence>MRDELLAPALPPASLDLVLVVGALERTPWHRWTLQLCHRALADDGRLVLVAPNFHGLASADALGFLAARLAREVALRWRRARRLPPPRERFGGRRYRRADLLATLDALGFRTRECTTRDAGWLAPLNAVRPGLVAAVSRSHLVLAERVPSLFGADPRRPYPDPARHRQEFERRHRAYFRDRERWLDRHPRMRPKAVETFDPACGSGRNVLVLCPHPDDELIGCGGTLARLIAHGASVTVVHATDGSEAASLWHAPRDIARTIRLEEARRVGERMGFADLIFWNEYNAAFVERPERVRELAQLLERLRPALIFTPFVTDIHPDHRVLSRMLARALGEGGVARAGSRVLSYQVWSSVPPNLACDITEMAGLQEEALFLYATAMKVDDYVHFCQDRNYHDAVAVAGRPGYFECFLATPAAEFPELAATVGGSDA</sequence>
<dbReference type="SUPFAM" id="SSF53335">
    <property type="entry name" value="S-adenosyl-L-methionine-dependent methyltransferases"/>
    <property type="match status" value="1"/>
</dbReference>
<reference evidence="1 2" key="1">
    <citation type="journal article" date="2019" name="Nat. Microbiol.">
        <title>Mediterranean grassland soil C-N compound turnover is dependent on rainfall and depth, and is mediated by genomically divergent microorganisms.</title>
        <authorList>
            <person name="Diamond S."/>
            <person name="Andeer P.F."/>
            <person name="Li Z."/>
            <person name="Crits-Christoph A."/>
            <person name="Burstein D."/>
            <person name="Anantharaman K."/>
            <person name="Lane K.R."/>
            <person name="Thomas B.C."/>
            <person name="Pan C."/>
            <person name="Northen T.R."/>
            <person name="Banfield J.F."/>
        </authorList>
    </citation>
    <scope>NUCLEOTIDE SEQUENCE [LARGE SCALE GENOMIC DNA]</scope>
    <source>
        <strain evidence="1">WS_11</strain>
    </source>
</reference>
<dbReference type="InterPro" id="IPR029063">
    <property type="entry name" value="SAM-dependent_MTases_sf"/>
</dbReference>
<dbReference type="PANTHER" id="PTHR12993">
    <property type="entry name" value="N-ACETYLGLUCOSAMINYL-PHOSPHATIDYLINOSITOL DE-N-ACETYLASE-RELATED"/>
    <property type="match status" value="1"/>
</dbReference>
<dbReference type="PANTHER" id="PTHR12993:SF11">
    <property type="entry name" value="N-ACETYLGLUCOSAMINYL-PHOSPHATIDYLINOSITOL DE-N-ACETYLASE"/>
    <property type="match status" value="1"/>
</dbReference>
<dbReference type="AlphaFoldDB" id="A0A538TW36"/>
<dbReference type="GO" id="GO:0016811">
    <property type="term" value="F:hydrolase activity, acting on carbon-nitrogen (but not peptide) bonds, in linear amides"/>
    <property type="evidence" value="ECO:0007669"/>
    <property type="project" value="TreeGrafter"/>
</dbReference>
<gene>
    <name evidence="1" type="ORF">E6K81_16925</name>
</gene>
<dbReference type="InterPro" id="IPR024078">
    <property type="entry name" value="LmbE-like_dom_sf"/>
</dbReference>
<name>A0A538TW36_UNCEI</name>
<accession>A0A538TW36</accession>
<dbReference type="Pfam" id="PF02585">
    <property type="entry name" value="PIG-L"/>
    <property type="match status" value="1"/>
</dbReference>
<dbReference type="InterPro" id="IPR003737">
    <property type="entry name" value="GlcNAc_PI_deacetylase-related"/>
</dbReference>
<proteinExistence type="predicted"/>
<dbReference type="Proteomes" id="UP000319771">
    <property type="component" value="Unassembled WGS sequence"/>
</dbReference>
<organism evidence="1 2">
    <name type="scientific">Eiseniibacteriota bacterium</name>
    <dbReference type="NCBI Taxonomy" id="2212470"/>
    <lineage>
        <taxon>Bacteria</taxon>
        <taxon>Candidatus Eiseniibacteriota</taxon>
    </lineage>
</organism>
<dbReference type="Gene3D" id="3.40.50.150">
    <property type="entry name" value="Vaccinia Virus protein VP39"/>
    <property type="match status" value="1"/>
</dbReference>